<keyword evidence="3" id="KW-1185">Reference proteome</keyword>
<dbReference type="PROSITE" id="PS51257">
    <property type="entry name" value="PROKAR_LIPOPROTEIN"/>
    <property type="match status" value="1"/>
</dbReference>
<proteinExistence type="predicted"/>
<organism evidence="2 3">
    <name type="scientific">Pseudidiomarina planktonica</name>
    <dbReference type="NCBI Taxonomy" id="1323738"/>
    <lineage>
        <taxon>Bacteria</taxon>
        <taxon>Pseudomonadati</taxon>
        <taxon>Pseudomonadota</taxon>
        <taxon>Gammaproteobacteria</taxon>
        <taxon>Alteromonadales</taxon>
        <taxon>Idiomarinaceae</taxon>
        <taxon>Pseudidiomarina</taxon>
    </lineage>
</organism>
<keyword evidence="1" id="KW-0732">Signal</keyword>
<gene>
    <name evidence="2" type="ORF">SAMN06297229_1421</name>
</gene>
<feature type="chain" id="PRO_5012306071" evidence="1">
    <location>
        <begin position="18"/>
        <end position="367"/>
    </location>
</feature>
<dbReference type="Proteomes" id="UP000194450">
    <property type="component" value="Unassembled WGS sequence"/>
</dbReference>
<dbReference type="Gene3D" id="3.30.310.170">
    <property type="entry name" value="Outer membrane protein assembly factor BamC"/>
    <property type="match status" value="1"/>
</dbReference>
<evidence type="ECO:0000256" key="1">
    <source>
        <dbReference type="SAM" id="SignalP"/>
    </source>
</evidence>
<feature type="signal peptide" evidence="1">
    <location>
        <begin position="1"/>
        <end position="17"/>
    </location>
</feature>
<dbReference type="InterPro" id="IPR042268">
    <property type="entry name" value="BamC_C"/>
</dbReference>
<reference evidence="3" key="1">
    <citation type="submission" date="2017-04" db="EMBL/GenBank/DDBJ databases">
        <authorList>
            <person name="Varghese N."/>
            <person name="Submissions S."/>
        </authorList>
    </citation>
    <scope>NUCLEOTIDE SEQUENCE [LARGE SCALE GENOMIC DNA]</scope>
</reference>
<dbReference type="EMBL" id="FXWH01000001">
    <property type="protein sequence ID" value="SMQ66028.1"/>
    <property type="molecule type" value="Genomic_DNA"/>
</dbReference>
<dbReference type="AlphaFoldDB" id="A0A1Y6ETF7"/>
<dbReference type="InterPro" id="IPR010653">
    <property type="entry name" value="NlpB/DapX"/>
</dbReference>
<dbReference type="Pfam" id="PF06804">
    <property type="entry name" value="Lipoprotein_18"/>
    <property type="match status" value="1"/>
</dbReference>
<dbReference type="Gene3D" id="3.30.530.50">
    <property type="match status" value="1"/>
</dbReference>
<name>A0A1Y6ETF7_9GAMM</name>
<dbReference type="RefSeq" id="WP_086434491.1">
    <property type="nucleotide sequence ID" value="NZ_FXWH01000001.1"/>
</dbReference>
<accession>A0A1Y6ETF7</accession>
<sequence length="367" mass="40793">MKLNVVAVSLLTLTAVAACGTTNRGQAEGSFAYVDSKLIEPLEPAEGLQLPAEQRQYQIPSIAGDSAAVGTAVNVLAPVQVRPIAAGARIEDASNETRAFFDDVEEIDDLSGTVWTALLNTVERKQIPVAQQQEEQLLVTDWYTERTEVEAADSSFWAFWRDDTDVLETKKKFRITQETASHGRTTSLLVELEGFERYRNGSTLNESSPLVERNAEAQFMNEVMASLYYIQDEVYRSIVNEGLQAELGFNQEGNPAYLLPTDFELAWTLTANTFEALGFTIEDLNKTNGRYYLNYTAGGGVLSSLAFWRDKKAVDVGLANGDYEVSLIENDGRVALTIKHDEEMLDPERMSAFFDLFAAEFTQQSKL</sequence>
<dbReference type="OrthoDB" id="5598420at2"/>
<evidence type="ECO:0000313" key="2">
    <source>
        <dbReference type="EMBL" id="SMQ66028.1"/>
    </source>
</evidence>
<evidence type="ECO:0000313" key="3">
    <source>
        <dbReference type="Proteomes" id="UP000194450"/>
    </source>
</evidence>
<protein>
    <submittedName>
        <fullName evidence="2">Beta-barrel assembly machine subunit BamC</fullName>
    </submittedName>
</protein>